<evidence type="ECO:0000313" key="2">
    <source>
        <dbReference type="WBParaSite" id="nRc.2.0.1.t35878-RA"/>
    </source>
</evidence>
<accession>A0A915KAS4</accession>
<dbReference type="WBParaSite" id="nRc.2.0.1.t35878-RA">
    <property type="protein sequence ID" value="nRc.2.0.1.t35878-RA"/>
    <property type="gene ID" value="nRc.2.0.1.g35878"/>
</dbReference>
<evidence type="ECO:0000313" key="1">
    <source>
        <dbReference type="Proteomes" id="UP000887565"/>
    </source>
</evidence>
<keyword evidence="1" id="KW-1185">Reference proteome</keyword>
<protein>
    <submittedName>
        <fullName evidence="2">Uncharacterized protein</fullName>
    </submittedName>
</protein>
<name>A0A915KAS4_ROMCU</name>
<reference evidence="2" key="1">
    <citation type="submission" date="2022-11" db="UniProtKB">
        <authorList>
            <consortium name="WormBaseParasite"/>
        </authorList>
    </citation>
    <scope>IDENTIFICATION</scope>
</reference>
<dbReference type="Proteomes" id="UP000887565">
    <property type="component" value="Unplaced"/>
</dbReference>
<organism evidence="1 2">
    <name type="scientific">Romanomermis culicivorax</name>
    <name type="common">Nematode worm</name>
    <dbReference type="NCBI Taxonomy" id="13658"/>
    <lineage>
        <taxon>Eukaryota</taxon>
        <taxon>Metazoa</taxon>
        <taxon>Ecdysozoa</taxon>
        <taxon>Nematoda</taxon>
        <taxon>Enoplea</taxon>
        <taxon>Dorylaimia</taxon>
        <taxon>Mermithida</taxon>
        <taxon>Mermithoidea</taxon>
        <taxon>Mermithidae</taxon>
        <taxon>Romanomermis</taxon>
    </lineage>
</organism>
<proteinExistence type="predicted"/>
<sequence>MVPDILPAVALPPTEIDADANAVTWAMTNNTISQPTLSDSIPLAADYVPPPVEAIAIASHDKVLQAQAPNPAITTLVASLRIHNIAKCLLIFFPEDGLLYQQIKDIKQLVIPAPMVDQVLHQFHGPKILNHQGYNLTLQP</sequence>
<dbReference type="AlphaFoldDB" id="A0A915KAS4"/>